<dbReference type="EMBL" id="CM042882">
    <property type="protein sequence ID" value="KAI4380880.1"/>
    <property type="molecule type" value="Genomic_DNA"/>
</dbReference>
<comment type="caution">
    <text evidence="1">The sequence shown here is derived from an EMBL/GenBank/DDBJ whole genome shotgun (WGS) entry which is preliminary data.</text>
</comment>
<reference evidence="2" key="1">
    <citation type="journal article" date="2023" name="Front. Plant Sci.">
        <title>Chromosomal-level genome assembly of Melastoma candidum provides insights into trichome evolution.</title>
        <authorList>
            <person name="Zhong Y."/>
            <person name="Wu W."/>
            <person name="Sun C."/>
            <person name="Zou P."/>
            <person name="Liu Y."/>
            <person name="Dai S."/>
            <person name="Zhou R."/>
        </authorList>
    </citation>
    <scope>NUCLEOTIDE SEQUENCE [LARGE SCALE GENOMIC DNA]</scope>
</reference>
<gene>
    <name evidence="1" type="ORF">MLD38_007019</name>
</gene>
<keyword evidence="2" id="KW-1185">Reference proteome</keyword>
<name>A0ACB9RPA2_9MYRT</name>
<dbReference type="Proteomes" id="UP001057402">
    <property type="component" value="Chromosome 3"/>
</dbReference>
<protein>
    <submittedName>
        <fullName evidence="1">Uncharacterized protein</fullName>
    </submittedName>
</protein>
<sequence>MGNVPSAAHGYQAHPCGLTYFHTACQRRVSVSQVHPRIQGANEQAFWSCFERSDWPSVQREPTSFKMLVVASPRRSVIPLQNRKSLQVSTGINLTNLPRQSAIGIANRGHQSRASPPKIREGVSHWDIPVHARREEAV</sequence>
<evidence type="ECO:0000313" key="2">
    <source>
        <dbReference type="Proteomes" id="UP001057402"/>
    </source>
</evidence>
<organism evidence="1 2">
    <name type="scientific">Melastoma candidum</name>
    <dbReference type="NCBI Taxonomy" id="119954"/>
    <lineage>
        <taxon>Eukaryota</taxon>
        <taxon>Viridiplantae</taxon>
        <taxon>Streptophyta</taxon>
        <taxon>Embryophyta</taxon>
        <taxon>Tracheophyta</taxon>
        <taxon>Spermatophyta</taxon>
        <taxon>Magnoliopsida</taxon>
        <taxon>eudicotyledons</taxon>
        <taxon>Gunneridae</taxon>
        <taxon>Pentapetalae</taxon>
        <taxon>rosids</taxon>
        <taxon>malvids</taxon>
        <taxon>Myrtales</taxon>
        <taxon>Melastomataceae</taxon>
        <taxon>Melastomatoideae</taxon>
        <taxon>Melastomateae</taxon>
        <taxon>Melastoma</taxon>
    </lineage>
</organism>
<proteinExistence type="predicted"/>
<accession>A0ACB9RPA2</accession>
<evidence type="ECO:0000313" key="1">
    <source>
        <dbReference type="EMBL" id="KAI4380880.1"/>
    </source>
</evidence>